<dbReference type="SUPFAM" id="SSF52467">
    <property type="entry name" value="DHS-like NAD/FAD-binding domain"/>
    <property type="match status" value="1"/>
</dbReference>
<feature type="transmembrane region" description="Helical" evidence="5">
    <location>
        <begin position="20"/>
        <end position="40"/>
    </location>
</feature>
<dbReference type="GO" id="GO:0070403">
    <property type="term" value="F:NAD+ binding"/>
    <property type="evidence" value="ECO:0007669"/>
    <property type="project" value="InterPro"/>
</dbReference>
<keyword evidence="4" id="KW-0862">Zinc</keyword>
<dbReference type="EMBL" id="DF977462">
    <property type="protein sequence ID" value="GAP88888.1"/>
    <property type="molecule type" value="Genomic_DNA"/>
</dbReference>
<dbReference type="GO" id="GO:0036055">
    <property type="term" value="F:protein-succinyllysine desuccinylase activity"/>
    <property type="evidence" value="ECO:0007669"/>
    <property type="project" value="InterPro"/>
</dbReference>
<dbReference type="Proteomes" id="UP000054516">
    <property type="component" value="Unassembled WGS sequence"/>
</dbReference>
<organism evidence="7">
    <name type="scientific">Rosellinia necatrix</name>
    <name type="common">White root-rot fungus</name>
    <dbReference type="NCBI Taxonomy" id="77044"/>
    <lineage>
        <taxon>Eukaryota</taxon>
        <taxon>Fungi</taxon>
        <taxon>Dikarya</taxon>
        <taxon>Ascomycota</taxon>
        <taxon>Pezizomycotina</taxon>
        <taxon>Sordariomycetes</taxon>
        <taxon>Xylariomycetidae</taxon>
        <taxon>Xylariales</taxon>
        <taxon>Xylariaceae</taxon>
        <taxon>Rosellinia</taxon>
    </lineage>
</organism>
<dbReference type="AlphaFoldDB" id="A0A1W2TKV4"/>
<dbReference type="InterPro" id="IPR026591">
    <property type="entry name" value="Sirtuin_cat_small_dom_sf"/>
</dbReference>
<keyword evidence="8" id="KW-1185">Reference proteome</keyword>
<dbReference type="STRING" id="77044.A0A1W2TKV4"/>
<dbReference type="InterPro" id="IPR029035">
    <property type="entry name" value="DHS-like_NAD/FAD-binding_dom"/>
</dbReference>
<dbReference type="Gene3D" id="3.40.50.1220">
    <property type="entry name" value="TPP-binding domain"/>
    <property type="match status" value="1"/>
</dbReference>
<dbReference type="PANTHER" id="PTHR11085:SF10">
    <property type="entry name" value="NAD-DEPENDENT PROTEIN DEACYLASE SIRTUIN-5, MITOCHONDRIAL-RELATED"/>
    <property type="match status" value="1"/>
</dbReference>
<dbReference type="PROSITE" id="PS50305">
    <property type="entry name" value="SIRTUIN"/>
    <property type="match status" value="1"/>
</dbReference>
<dbReference type="InterPro" id="IPR003000">
    <property type="entry name" value="Sirtuin"/>
</dbReference>
<keyword evidence="3" id="KW-0520">NAD</keyword>
<evidence type="ECO:0000313" key="7">
    <source>
        <dbReference type="EMBL" id="GAP88888.1"/>
    </source>
</evidence>
<keyword evidence="4" id="KW-0479">Metal-binding</keyword>
<proteinExistence type="inferred from homology"/>
<evidence type="ECO:0000256" key="4">
    <source>
        <dbReference type="PROSITE-ProRule" id="PRU00236"/>
    </source>
</evidence>
<dbReference type="InterPro" id="IPR026590">
    <property type="entry name" value="Ssirtuin_cat_dom"/>
</dbReference>
<sequence length="300" mass="31547">MTPRTSIAEFRDLVTASHRILALCGAGLSAASGLPTFRGAGGLWRNHEPTALATPGAFAADPALVWLFYAWRKHMALRARPNRGHRALAELAKRKDGFLCLTQNVDGLSQRAGHPASQLRLLHGSILDVRCADASCGYVRRDDLSDPPCAALASAASEDDYPADQTLPRLLDPAVPAPAIDVRDLPHCPRCVSGLLRPGVVWFGEALDATMLMGVENWLMTGSGGGGGGTVDLMLVVGTAAAVYPAAGYTRKARRRGAVVAVVNPDPDAAEGLSGADFFFQGSADEILPLLFEGVIGALD</sequence>
<evidence type="ECO:0000256" key="2">
    <source>
        <dbReference type="ARBA" id="ARBA00022679"/>
    </source>
</evidence>
<dbReference type="GO" id="GO:0046872">
    <property type="term" value="F:metal ion binding"/>
    <property type="evidence" value="ECO:0007669"/>
    <property type="project" value="UniProtKB-KW"/>
</dbReference>
<reference evidence="7" key="1">
    <citation type="submission" date="2016-03" db="EMBL/GenBank/DDBJ databases">
        <title>Draft genome sequence of Rosellinia necatrix.</title>
        <authorList>
            <person name="Kanematsu S."/>
        </authorList>
    </citation>
    <scope>NUCLEOTIDE SEQUENCE [LARGE SCALE GENOMIC DNA]</scope>
    <source>
        <strain evidence="7">W97</strain>
    </source>
</reference>
<protein>
    <submittedName>
        <fullName evidence="7">Putative Sir2 family protein</fullName>
    </submittedName>
</protein>
<accession>A0A1W2TKV4</accession>
<keyword evidence="5" id="KW-1133">Transmembrane helix</keyword>
<feature type="binding site" evidence="4">
    <location>
        <position position="131"/>
    </location>
    <ligand>
        <name>Zn(2+)</name>
        <dbReference type="ChEBI" id="CHEBI:29105"/>
    </ligand>
</feature>
<feature type="transmembrane region" description="Helical" evidence="5">
    <location>
        <begin position="52"/>
        <end position="71"/>
    </location>
</feature>
<feature type="active site" description="Proton acceptor" evidence="4">
    <location>
        <position position="123"/>
    </location>
</feature>
<dbReference type="OrthoDB" id="424302at2759"/>
<evidence type="ECO:0000256" key="5">
    <source>
        <dbReference type="SAM" id="Phobius"/>
    </source>
</evidence>
<feature type="binding site" evidence="4">
    <location>
        <position position="191"/>
    </location>
    <ligand>
        <name>Zn(2+)</name>
        <dbReference type="ChEBI" id="CHEBI:29105"/>
    </ligand>
</feature>
<dbReference type="OMA" id="LIHMHGE"/>
<dbReference type="Pfam" id="PF02146">
    <property type="entry name" value="SIR2"/>
    <property type="match status" value="1"/>
</dbReference>
<dbReference type="GO" id="GO:0005634">
    <property type="term" value="C:nucleus"/>
    <property type="evidence" value="ECO:0007669"/>
    <property type="project" value="TreeGrafter"/>
</dbReference>
<evidence type="ECO:0000256" key="3">
    <source>
        <dbReference type="ARBA" id="ARBA00023027"/>
    </source>
</evidence>
<feature type="domain" description="Deacetylase sirtuin-type" evidence="6">
    <location>
        <begin position="1"/>
        <end position="300"/>
    </location>
</feature>
<name>A0A1W2TKV4_ROSNE</name>
<dbReference type="GO" id="GO:0017136">
    <property type="term" value="F:histone deacetylase activity, NAD-dependent"/>
    <property type="evidence" value="ECO:0007669"/>
    <property type="project" value="TreeGrafter"/>
</dbReference>
<keyword evidence="2" id="KW-0808">Transferase</keyword>
<dbReference type="PANTHER" id="PTHR11085">
    <property type="entry name" value="NAD-DEPENDENT PROTEIN DEACYLASE SIRTUIN-5, MITOCHONDRIAL-RELATED"/>
    <property type="match status" value="1"/>
</dbReference>
<feature type="binding site" evidence="4">
    <location>
        <position position="136"/>
    </location>
    <ligand>
        <name>Zn(2+)</name>
        <dbReference type="ChEBI" id="CHEBI:29105"/>
    </ligand>
</feature>
<evidence type="ECO:0000256" key="1">
    <source>
        <dbReference type="ARBA" id="ARBA00006924"/>
    </source>
</evidence>
<dbReference type="CDD" id="cd01412">
    <property type="entry name" value="SIRT5_Af1_CobB"/>
    <property type="match status" value="1"/>
</dbReference>
<dbReference type="Gene3D" id="3.30.1600.10">
    <property type="entry name" value="SIR2/SIRT2 'Small Domain"/>
    <property type="match status" value="1"/>
</dbReference>
<evidence type="ECO:0000313" key="8">
    <source>
        <dbReference type="Proteomes" id="UP000054516"/>
    </source>
</evidence>
<dbReference type="InterPro" id="IPR027546">
    <property type="entry name" value="Sirtuin_class_III"/>
</dbReference>
<keyword evidence="5" id="KW-0812">Transmembrane</keyword>
<dbReference type="InterPro" id="IPR050134">
    <property type="entry name" value="NAD-dep_sirtuin_deacylases"/>
</dbReference>
<comment type="similarity">
    <text evidence="1">Belongs to the sirtuin family. Class I subfamily.</text>
</comment>
<evidence type="ECO:0000259" key="6">
    <source>
        <dbReference type="PROSITE" id="PS50305"/>
    </source>
</evidence>
<feature type="binding site" evidence="4">
    <location>
        <position position="188"/>
    </location>
    <ligand>
        <name>Zn(2+)</name>
        <dbReference type="ChEBI" id="CHEBI:29105"/>
    </ligand>
</feature>
<dbReference type="GO" id="GO:0036054">
    <property type="term" value="F:protein-malonyllysine demalonylase activity"/>
    <property type="evidence" value="ECO:0007669"/>
    <property type="project" value="InterPro"/>
</dbReference>
<gene>
    <name evidence="7" type="ORF">SAMD00023353_1700490</name>
</gene>
<keyword evidence="5" id="KW-0472">Membrane</keyword>